<sequence length="332" mass="35302">MNRTTLLSSAFSRIGHTFNGFGLPLSLVLGMAAAFNVTAGERVDQSLSAEGLSLVNVENMRGSVKIIGSDDDEVSVTGELGDRVDRFIFEKNGNMLRLKVVYRSTRRSNNSDGSHLTLTMPKSLRMNFEGVSTEVEVSELDSHVEVKTVSGDILAKQLSDNIELSTVSGDIDSYDLAGKIRLSTISGKIDDRNSSGRLRLKAVSGDLETRSSAQQVSLSVVSGDIEFELGEVEELAIASVSGDASGSLTLMNHGEVKVSGVSSDIALAFNNEVNADFRLHASAGGDIINRITQHKAQRAKYGPSSKLSFTAGNGTGSVRGNVVSGEIKVTNK</sequence>
<dbReference type="OrthoDB" id="6194490at2"/>
<reference evidence="2 3" key="1">
    <citation type="submission" date="2018-08" db="EMBL/GenBank/DDBJ databases">
        <title>Thalassotalea euphylliae genome.</title>
        <authorList>
            <person name="Summers S."/>
            <person name="Rice S.A."/>
            <person name="Freckelton M.L."/>
            <person name="Nedved B.T."/>
            <person name="Hadfield M.G."/>
        </authorList>
    </citation>
    <scope>NUCLEOTIDE SEQUENCE [LARGE SCALE GENOMIC DNA]</scope>
    <source>
        <strain evidence="2 3">H1</strain>
    </source>
</reference>
<gene>
    <name evidence="2" type="ORF">DXX93_01175</name>
</gene>
<dbReference type="Pfam" id="PF13349">
    <property type="entry name" value="DUF4097"/>
    <property type="match status" value="1"/>
</dbReference>
<protein>
    <recommendedName>
        <fullName evidence="1">DUF4097 domain-containing protein</fullName>
    </recommendedName>
</protein>
<accession>A0A3E0TL67</accession>
<dbReference type="RefSeq" id="WP_116006463.1">
    <property type="nucleotide sequence ID" value="NZ_QUOU01000001.1"/>
</dbReference>
<dbReference type="Proteomes" id="UP000256478">
    <property type="component" value="Unassembled WGS sequence"/>
</dbReference>
<name>A0A3E0TL67_9GAMM</name>
<organism evidence="2 3">
    <name type="scientific">Thalassotalea euphylliae</name>
    <dbReference type="NCBI Taxonomy" id="1655234"/>
    <lineage>
        <taxon>Bacteria</taxon>
        <taxon>Pseudomonadati</taxon>
        <taxon>Pseudomonadota</taxon>
        <taxon>Gammaproteobacteria</taxon>
        <taxon>Alteromonadales</taxon>
        <taxon>Colwelliaceae</taxon>
        <taxon>Thalassotalea</taxon>
    </lineage>
</organism>
<dbReference type="AlphaFoldDB" id="A0A3E0TL67"/>
<evidence type="ECO:0000313" key="2">
    <source>
        <dbReference type="EMBL" id="REL25301.1"/>
    </source>
</evidence>
<dbReference type="EMBL" id="QUOU01000001">
    <property type="protein sequence ID" value="REL25301.1"/>
    <property type="molecule type" value="Genomic_DNA"/>
</dbReference>
<evidence type="ECO:0000313" key="3">
    <source>
        <dbReference type="Proteomes" id="UP000256478"/>
    </source>
</evidence>
<evidence type="ECO:0000259" key="1">
    <source>
        <dbReference type="Pfam" id="PF13349"/>
    </source>
</evidence>
<proteinExistence type="predicted"/>
<comment type="caution">
    <text evidence="2">The sequence shown here is derived from an EMBL/GenBank/DDBJ whole genome shotgun (WGS) entry which is preliminary data.</text>
</comment>
<dbReference type="InterPro" id="IPR025164">
    <property type="entry name" value="Toastrack_DUF4097"/>
</dbReference>
<feature type="domain" description="DUF4097" evidence="1">
    <location>
        <begin position="57"/>
        <end position="329"/>
    </location>
</feature>